<organism evidence="1">
    <name type="scientific">Phytophthora nicotianae</name>
    <name type="common">Potato buckeye rot agent</name>
    <name type="synonym">Phytophthora parasitica</name>
    <dbReference type="NCBI Taxonomy" id="4792"/>
    <lineage>
        <taxon>Eukaryota</taxon>
        <taxon>Sar</taxon>
        <taxon>Stramenopiles</taxon>
        <taxon>Oomycota</taxon>
        <taxon>Peronosporomycetes</taxon>
        <taxon>Peronosporales</taxon>
        <taxon>Peronosporaceae</taxon>
        <taxon>Phytophthora</taxon>
    </lineage>
</organism>
<dbReference type="AlphaFoldDB" id="W2LRD0"/>
<accession>W2LRD0</accession>
<name>W2LRD0_PHYNI</name>
<dbReference type="EMBL" id="KI678406">
    <property type="protein sequence ID" value="ETL99170.1"/>
    <property type="molecule type" value="Genomic_DNA"/>
</dbReference>
<reference evidence="1" key="1">
    <citation type="submission" date="2013-11" db="EMBL/GenBank/DDBJ databases">
        <title>The Genome Sequence of Phytophthora parasitica CHvinca01.</title>
        <authorList>
            <consortium name="The Broad Institute Genomics Platform"/>
            <person name="Russ C."/>
            <person name="Tyler B."/>
            <person name="Panabieres F."/>
            <person name="Shan W."/>
            <person name="Tripathy S."/>
            <person name="Grunwald N."/>
            <person name="Machado M."/>
            <person name="Johnson C.S."/>
            <person name="Arredondo F."/>
            <person name="Hong C."/>
            <person name="Coffey M."/>
            <person name="Young S.K."/>
            <person name="Zeng Q."/>
            <person name="Gargeya S."/>
            <person name="Fitzgerald M."/>
            <person name="Abouelleil A."/>
            <person name="Alvarado L."/>
            <person name="Chapman S.B."/>
            <person name="Gainer-Dewar J."/>
            <person name="Goldberg J."/>
            <person name="Griggs A."/>
            <person name="Gujja S."/>
            <person name="Hansen M."/>
            <person name="Howarth C."/>
            <person name="Imamovic A."/>
            <person name="Ireland A."/>
            <person name="Larimer J."/>
            <person name="McCowan C."/>
            <person name="Murphy C."/>
            <person name="Pearson M."/>
            <person name="Poon T.W."/>
            <person name="Priest M."/>
            <person name="Roberts A."/>
            <person name="Saif S."/>
            <person name="Shea T."/>
            <person name="Sykes S."/>
            <person name="Wortman J."/>
            <person name="Nusbaum C."/>
            <person name="Birren B."/>
        </authorList>
    </citation>
    <scope>NUCLEOTIDE SEQUENCE [LARGE SCALE GENOMIC DNA]</scope>
    <source>
        <strain evidence="1">CHvinca01</strain>
    </source>
</reference>
<proteinExistence type="predicted"/>
<gene>
    <name evidence="1" type="ORF">L917_03934</name>
</gene>
<sequence>MAEEFRAGPLHDDSYEALEVTEPMQTDSDSCGVFVCRFSGLAHEVEAALVIRVYPSVQHAW</sequence>
<dbReference type="OrthoDB" id="94020at2759"/>
<dbReference type="Proteomes" id="UP000054423">
    <property type="component" value="Unassembled WGS sequence"/>
</dbReference>
<protein>
    <submittedName>
        <fullName evidence="1">Uncharacterized protein</fullName>
    </submittedName>
</protein>
<evidence type="ECO:0000313" key="1">
    <source>
        <dbReference type="EMBL" id="ETL99170.1"/>
    </source>
</evidence>